<name>A0A1I0VKQ0_9BACI</name>
<comment type="similarity">
    <text evidence="1">Belongs to the ATP-dependent AMP-binding enzyme family.</text>
</comment>
<evidence type="ECO:0000259" key="3">
    <source>
        <dbReference type="Pfam" id="PF00501"/>
    </source>
</evidence>
<dbReference type="InterPro" id="IPR042099">
    <property type="entry name" value="ANL_N_sf"/>
</dbReference>
<dbReference type="Gene3D" id="3.40.50.12780">
    <property type="entry name" value="N-terminal domain of ligase-like"/>
    <property type="match status" value="1"/>
</dbReference>
<dbReference type="STRING" id="237679.SAMN04488072_101443"/>
<sequence>METLGKLAKKTLVQYKDQPAVKDSKGTLTYNQLRRNACQLANALMDEGLQKGDRVAIIMSNRREHVEFDIAIALTGLIKVPINYRLHPKELEYIISNSQASILFIENELKDSVQMPIKKIDMDLDYSYYIKGKSDEFPNVEVNGDDLYALMYTSGTTGNPKGAMLTHRNMISSAISLNMACDITYGDTIGHVAPLTHGSNFLSQCSLFYGLKQVIFNKFSPEEFLEDVEKEQISVIFLVPTLVNLMIHSDNFDPEKLKHIKSINMAGSPIAVEKLNKALDLAGPKFAETYGLVEAPMTITMMPKNELRNRPDSCGAAGPFVEMKIVDENGEEVPNGEVGEVICKGSLVMKGYWNNEAETNKSFKNGWFHTGDLGWKDDQGYLRLVDRAKDTIITGGLNVYPREVEEVLNQHPFVKETCVFGVPHDKWGELICAHVVLSDSSQSVSKEQLIDLCKENMASYKKPKMIEIVEELPKSSYGKILRKKLRENYKVQG</sequence>
<evidence type="ECO:0000259" key="4">
    <source>
        <dbReference type="Pfam" id="PF13193"/>
    </source>
</evidence>
<keyword evidence="2" id="KW-0436">Ligase</keyword>
<dbReference type="PANTHER" id="PTHR43201">
    <property type="entry name" value="ACYL-COA SYNTHETASE"/>
    <property type="match status" value="1"/>
</dbReference>
<dbReference type="Pfam" id="PF13193">
    <property type="entry name" value="AMP-binding_C"/>
    <property type="match status" value="1"/>
</dbReference>
<dbReference type="Gene3D" id="3.30.300.30">
    <property type="match status" value="1"/>
</dbReference>
<evidence type="ECO:0000313" key="6">
    <source>
        <dbReference type="Proteomes" id="UP000198642"/>
    </source>
</evidence>
<dbReference type="InterPro" id="IPR020845">
    <property type="entry name" value="AMP-binding_CS"/>
</dbReference>
<dbReference type="AlphaFoldDB" id="A0A1I0VKQ0"/>
<dbReference type="FunFam" id="3.30.300.30:FF:000008">
    <property type="entry name" value="2,3-dihydroxybenzoate-AMP ligase"/>
    <property type="match status" value="1"/>
</dbReference>
<dbReference type="Proteomes" id="UP000198642">
    <property type="component" value="Unassembled WGS sequence"/>
</dbReference>
<reference evidence="5 6" key="1">
    <citation type="submission" date="2016-10" db="EMBL/GenBank/DDBJ databases">
        <authorList>
            <person name="de Groot N.N."/>
        </authorList>
    </citation>
    <scope>NUCLEOTIDE SEQUENCE [LARGE SCALE GENOMIC DNA]</scope>
    <source>
        <strain evidence="5 6">CGMCC 1.3702</strain>
    </source>
</reference>
<keyword evidence="6" id="KW-1185">Reference proteome</keyword>
<dbReference type="SUPFAM" id="SSF56801">
    <property type="entry name" value="Acetyl-CoA synthetase-like"/>
    <property type="match status" value="1"/>
</dbReference>
<dbReference type="Pfam" id="PF00501">
    <property type="entry name" value="AMP-binding"/>
    <property type="match status" value="1"/>
</dbReference>
<protein>
    <submittedName>
        <fullName evidence="5">Long-chain acyl-CoA synthetase</fullName>
    </submittedName>
</protein>
<accession>A0A1I0VKQ0</accession>
<dbReference type="PROSITE" id="PS00455">
    <property type="entry name" value="AMP_BINDING"/>
    <property type="match status" value="1"/>
</dbReference>
<organism evidence="5 6">
    <name type="scientific">Lentibacillus halodurans</name>
    <dbReference type="NCBI Taxonomy" id="237679"/>
    <lineage>
        <taxon>Bacteria</taxon>
        <taxon>Bacillati</taxon>
        <taxon>Bacillota</taxon>
        <taxon>Bacilli</taxon>
        <taxon>Bacillales</taxon>
        <taxon>Bacillaceae</taxon>
        <taxon>Lentibacillus</taxon>
    </lineage>
</organism>
<dbReference type="InterPro" id="IPR025110">
    <property type="entry name" value="AMP-bd_C"/>
</dbReference>
<dbReference type="OrthoDB" id="9757771at2"/>
<evidence type="ECO:0000256" key="2">
    <source>
        <dbReference type="ARBA" id="ARBA00022598"/>
    </source>
</evidence>
<feature type="domain" description="AMP-binding enzyme C-terminal" evidence="4">
    <location>
        <begin position="403"/>
        <end position="479"/>
    </location>
</feature>
<proteinExistence type="inferred from homology"/>
<dbReference type="InterPro" id="IPR000873">
    <property type="entry name" value="AMP-dep_synth/lig_dom"/>
</dbReference>
<dbReference type="GO" id="GO:0006631">
    <property type="term" value="P:fatty acid metabolic process"/>
    <property type="evidence" value="ECO:0007669"/>
    <property type="project" value="TreeGrafter"/>
</dbReference>
<feature type="domain" description="AMP-dependent synthetase/ligase" evidence="3">
    <location>
        <begin position="12"/>
        <end position="353"/>
    </location>
</feature>
<dbReference type="EMBL" id="FOJW01000001">
    <property type="protein sequence ID" value="SFA76126.1"/>
    <property type="molecule type" value="Genomic_DNA"/>
</dbReference>
<gene>
    <name evidence="5" type="ORF">SAMN04488072_101443</name>
</gene>
<dbReference type="InterPro" id="IPR045851">
    <property type="entry name" value="AMP-bd_C_sf"/>
</dbReference>
<evidence type="ECO:0000313" key="5">
    <source>
        <dbReference type="EMBL" id="SFA76126.1"/>
    </source>
</evidence>
<evidence type="ECO:0000256" key="1">
    <source>
        <dbReference type="ARBA" id="ARBA00006432"/>
    </source>
</evidence>
<dbReference type="PANTHER" id="PTHR43201:SF5">
    <property type="entry name" value="MEDIUM-CHAIN ACYL-COA LIGASE ACSF2, MITOCHONDRIAL"/>
    <property type="match status" value="1"/>
</dbReference>
<dbReference type="GO" id="GO:0031956">
    <property type="term" value="F:medium-chain fatty acid-CoA ligase activity"/>
    <property type="evidence" value="ECO:0007669"/>
    <property type="project" value="TreeGrafter"/>
</dbReference>
<dbReference type="RefSeq" id="WP_090232880.1">
    <property type="nucleotide sequence ID" value="NZ_FOJW01000001.1"/>
</dbReference>